<dbReference type="OrthoDB" id="2636626at2"/>
<evidence type="ECO:0000313" key="6">
    <source>
        <dbReference type="Proteomes" id="UP000310636"/>
    </source>
</evidence>
<dbReference type="RefSeq" id="WP_136371748.1">
    <property type="nucleotide sequence ID" value="NZ_SSOB01000029.1"/>
</dbReference>
<dbReference type="GO" id="GO:0043565">
    <property type="term" value="F:sequence-specific DNA binding"/>
    <property type="evidence" value="ECO:0007669"/>
    <property type="project" value="InterPro"/>
</dbReference>
<reference evidence="5 6" key="1">
    <citation type="submission" date="2019-04" db="EMBL/GenBank/DDBJ databases">
        <title>Cohnella sp. nov. isolated from preserved vegetables.</title>
        <authorList>
            <person name="Lin S.-Y."/>
            <person name="Hung M.-H."/>
            <person name="Young C.-C."/>
        </authorList>
    </citation>
    <scope>NUCLEOTIDE SEQUENCE [LARGE SCALE GENOMIC DNA]</scope>
    <source>
        <strain evidence="5 6">CC-MHH1044</strain>
    </source>
</reference>
<dbReference type="EMBL" id="SSOB01000029">
    <property type="protein sequence ID" value="THF75700.1"/>
    <property type="molecule type" value="Genomic_DNA"/>
</dbReference>
<evidence type="ECO:0000256" key="2">
    <source>
        <dbReference type="ARBA" id="ARBA00023125"/>
    </source>
</evidence>
<dbReference type="SMART" id="SM00342">
    <property type="entry name" value="HTH_ARAC"/>
    <property type="match status" value="1"/>
</dbReference>
<dbReference type="Pfam" id="PF12833">
    <property type="entry name" value="HTH_18"/>
    <property type="match status" value="1"/>
</dbReference>
<evidence type="ECO:0000256" key="3">
    <source>
        <dbReference type="ARBA" id="ARBA00023163"/>
    </source>
</evidence>
<keyword evidence="1" id="KW-0805">Transcription regulation</keyword>
<organism evidence="5 6">
    <name type="scientific">Cohnella fermenti</name>
    <dbReference type="NCBI Taxonomy" id="2565925"/>
    <lineage>
        <taxon>Bacteria</taxon>
        <taxon>Bacillati</taxon>
        <taxon>Bacillota</taxon>
        <taxon>Bacilli</taxon>
        <taxon>Bacillales</taxon>
        <taxon>Paenibacillaceae</taxon>
        <taxon>Cohnella</taxon>
    </lineage>
</organism>
<feature type="domain" description="HTH araC/xylS-type" evidence="4">
    <location>
        <begin position="164"/>
        <end position="262"/>
    </location>
</feature>
<dbReference type="AlphaFoldDB" id="A0A4S4BLW1"/>
<dbReference type="PROSITE" id="PS01124">
    <property type="entry name" value="HTH_ARAC_FAMILY_2"/>
    <property type="match status" value="1"/>
</dbReference>
<dbReference type="SUPFAM" id="SSF46689">
    <property type="entry name" value="Homeodomain-like"/>
    <property type="match status" value="2"/>
</dbReference>
<keyword evidence="2" id="KW-0238">DNA-binding</keyword>
<dbReference type="PANTHER" id="PTHR43280:SF2">
    <property type="entry name" value="HTH-TYPE TRANSCRIPTIONAL REGULATOR EXSA"/>
    <property type="match status" value="1"/>
</dbReference>
<keyword evidence="6" id="KW-1185">Reference proteome</keyword>
<gene>
    <name evidence="5" type="ORF">E6C55_20800</name>
</gene>
<evidence type="ECO:0000259" key="4">
    <source>
        <dbReference type="PROSITE" id="PS01124"/>
    </source>
</evidence>
<name>A0A4S4BLW1_9BACL</name>
<evidence type="ECO:0000256" key="1">
    <source>
        <dbReference type="ARBA" id="ARBA00023015"/>
    </source>
</evidence>
<dbReference type="PROSITE" id="PS00041">
    <property type="entry name" value="HTH_ARAC_FAMILY_1"/>
    <property type="match status" value="1"/>
</dbReference>
<dbReference type="InterPro" id="IPR018060">
    <property type="entry name" value="HTH_AraC"/>
</dbReference>
<dbReference type="Gene3D" id="1.10.10.60">
    <property type="entry name" value="Homeodomain-like"/>
    <property type="match status" value="1"/>
</dbReference>
<comment type="caution">
    <text evidence="5">The sequence shown here is derived from an EMBL/GenBank/DDBJ whole genome shotgun (WGS) entry which is preliminary data.</text>
</comment>
<dbReference type="Proteomes" id="UP000310636">
    <property type="component" value="Unassembled WGS sequence"/>
</dbReference>
<protein>
    <submittedName>
        <fullName evidence="5">Helix-turn-helix transcriptional regulator</fullName>
    </submittedName>
</protein>
<evidence type="ECO:0000313" key="5">
    <source>
        <dbReference type="EMBL" id="THF75700.1"/>
    </source>
</evidence>
<dbReference type="InterPro" id="IPR009057">
    <property type="entry name" value="Homeodomain-like_sf"/>
</dbReference>
<sequence length="265" mass="30699">MPNPWSIRPVAYIFWNRKKQFLLDHDTDASWTMFAVESGQFAYRIGEREGEAGFGDIVVCPPGIAFHRRTITPLSFHFIKFDWEEQPSPEEAELRSGRWTIKDADRLLSTYRYLKEIGSGIRQEPGHGRMKHMVEDLWRQLEMERSRAASEADSEAGEPDPDMQEARRWLQEHAFEPFAMRELSDALGISPVQLTRRFRAAYRSTPSDFTTGLRLGRACRLLEETSLPLDRIAQQCGYENGFYLSRVFTSKLGMTPSAHRKLHRV</sequence>
<dbReference type="PANTHER" id="PTHR43280">
    <property type="entry name" value="ARAC-FAMILY TRANSCRIPTIONAL REGULATOR"/>
    <property type="match status" value="1"/>
</dbReference>
<proteinExistence type="predicted"/>
<dbReference type="InterPro" id="IPR018062">
    <property type="entry name" value="HTH_AraC-typ_CS"/>
</dbReference>
<dbReference type="GO" id="GO:0003700">
    <property type="term" value="F:DNA-binding transcription factor activity"/>
    <property type="evidence" value="ECO:0007669"/>
    <property type="project" value="InterPro"/>
</dbReference>
<keyword evidence="3" id="KW-0804">Transcription</keyword>
<accession>A0A4S4BLW1</accession>